<accession>A0A4P9Y9Q5</accession>
<evidence type="ECO:0000256" key="3">
    <source>
        <dbReference type="ARBA" id="ARBA00023242"/>
    </source>
</evidence>
<dbReference type="OrthoDB" id="5539371at2759"/>
<keyword evidence="6" id="KW-1185">Reference proteome</keyword>
<reference evidence="6" key="1">
    <citation type="journal article" date="2018" name="Nat. Microbiol.">
        <title>Leveraging single-cell genomics to expand the fungal tree of life.</title>
        <authorList>
            <person name="Ahrendt S.R."/>
            <person name="Quandt C.A."/>
            <person name="Ciobanu D."/>
            <person name="Clum A."/>
            <person name="Salamov A."/>
            <person name="Andreopoulos B."/>
            <person name="Cheng J.F."/>
            <person name="Woyke T."/>
            <person name="Pelin A."/>
            <person name="Henrissat B."/>
            <person name="Reynolds N.K."/>
            <person name="Benny G.L."/>
            <person name="Smith M.E."/>
            <person name="James T.Y."/>
            <person name="Grigoriev I.V."/>
        </authorList>
    </citation>
    <scope>NUCLEOTIDE SEQUENCE [LARGE SCALE GENOMIC DNA]</scope>
</reference>
<dbReference type="Pfam" id="PF06229">
    <property type="entry name" value="FRG1"/>
    <property type="match status" value="1"/>
</dbReference>
<evidence type="ECO:0000256" key="1">
    <source>
        <dbReference type="ARBA" id="ARBA00004604"/>
    </source>
</evidence>
<dbReference type="GO" id="GO:0071013">
    <property type="term" value="C:catalytic step 2 spliceosome"/>
    <property type="evidence" value="ECO:0007669"/>
    <property type="project" value="TreeGrafter"/>
</dbReference>
<dbReference type="InterPro" id="IPR008999">
    <property type="entry name" value="Actin-crosslinking"/>
</dbReference>
<sequence>MSSEYSRVRTKKLSFKGETSNSTGKRKVVSNPSSSAVDAESQGVPGRKWTLVDALTDLEGPLYLLHSSGHHLTTDDATHRLLCPKAPSSSETESEEQGLSPLSEPTDVLHVWVGRRLDAAGTMSLRASTGMYLSSDKVGVVRVDKEAVGPLESWTPVIRDEGVAFQNAYGRYLTYDETGGGIRGDAESIGLREIWRLQCQTQRKHDAAKDRASSKKDDRSVVDVELEAIKKNQTWGGGRVRRFEADDIRELKKAKKQGRLNEALLDRRAKVKSDKFC</sequence>
<dbReference type="GO" id="GO:0051015">
    <property type="term" value="F:actin filament binding"/>
    <property type="evidence" value="ECO:0007669"/>
    <property type="project" value="TreeGrafter"/>
</dbReference>
<comment type="subcellular location">
    <subcellularLocation>
        <location evidence="1">Nucleus</location>
        <location evidence="1">Nucleolus</location>
    </subcellularLocation>
</comment>
<protein>
    <submittedName>
        <fullName evidence="5">FRG1-like family-domain-containing protein</fullName>
    </submittedName>
</protein>
<gene>
    <name evidence="5" type="ORF">BJ684DRAFT_7426</name>
</gene>
<feature type="region of interest" description="Disordered" evidence="4">
    <location>
        <begin position="1"/>
        <end position="44"/>
    </location>
</feature>
<proteinExistence type="inferred from homology"/>
<dbReference type="PANTHER" id="PTHR12928:SF0">
    <property type="entry name" value="FSHD REGION GENE 1"/>
    <property type="match status" value="1"/>
</dbReference>
<name>A0A4P9Y9Q5_9FUNG</name>
<evidence type="ECO:0000256" key="2">
    <source>
        <dbReference type="ARBA" id="ARBA00010878"/>
    </source>
</evidence>
<evidence type="ECO:0000313" key="5">
    <source>
        <dbReference type="EMBL" id="RKP15171.1"/>
    </source>
</evidence>
<evidence type="ECO:0000256" key="4">
    <source>
        <dbReference type="SAM" id="MobiDB-lite"/>
    </source>
</evidence>
<feature type="region of interest" description="Disordered" evidence="4">
    <location>
        <begin position="82"/>
        <end position="102"/>
    </location>
</feature>
<dbReference type="AlphaFoldDB" id="A0A4P9Y9Q5"/>
<keyword evidence="3" id="KW-0539">Nucleus</keyword>
<dbReference type="Gene3D" id="2.80.10.50">
    <property type="match status" value="1"/>
</dbReference>
<dbReference type="PANTHER" id="PTHR12928">
    <property type="entry name" value="FRG1 PROTEIN"/>
    <property type="match status" value="1"/>
</dbReference>
<dbReference type="Proteomes" id="UP000267251">
    <property type="component" value="Unassembled WGS sequence"/>
</dbReference>
<dbReference type="CDD" id="cd23339">
    <property type="entry name" value="beta-trefoil_FSCN_fungal_FRG1-like"/>
    <property type="match status" value="1"/>
</dbReference>
<dbReference type="InterPro" id="IPR010414">
    <property type="entry name" value="FRG1"/>
</dbReference>
<dbReference type="GO" id="GO:0005730">
    <property type="term" value="C:nucleolus"/>
    <property type="evidence" value="ECO:0007669"/>
    <property type="project" value="UniProtKB-SubCell"/>
</dbReference>
<organism evidence="5 6">
    <name type="scientific">Piptocephalis cylindrospora</name>
    <dbReference type="NCBI Taxonomy" id="1907219"/>
    <lineage>
        <taxon>Eukaryota</taxon>
        <taxon>Fungi</taxon>
        <taxon>Fungi incertae sedis</taxon>
        <taxon>Zoopagomycota</taxon>
        <taxon>Zoopagomycotina</taxon>
        <taxon>Zoopagomycetes</taxon>
        <taxon>Zoopagales</taxon>
        <taxon>Piptocephalidaceae</taxon>
        <taxon>Piptocephalis</taxon>
    </lineage>
</organism>
<dbReference type="EMBL" id="KZ987752">
    <property type="protein sequence ID" value="RKP15171.1"/>
    <property type="molecule type" value="Genomic_DNA"/>
</dbReference>
<evidence type="ECO:0000313" key="6">
    <source>
        <dbReference type="Proteomes" id="UP000267251"/>
    </source>
</evidence>
<dbReference type="SUPFAM" id="SSF50405">
    <property type="entry name" value="Actin-crosslinking proteins"/>
    <property type="match status" value="1"/>
</dbReference>
<comment type="similarity">
    <text evidence="2">Belongs to the FRG1 family.</text>
</comment>